<keyword evidence="7 8" id="KW-0472">Membrane</keyword>
<dbReference type="InterPro" id="IPR050297">
    <property type="entry name" value="LipidA_mod_glycosyltrf_83"/>
</dbReference>
<evidence type="ECO:0000256" key="3">
    <source>
        <dbReference type="ARBA" id="ARBA00022676"/>
    </source>
</evidence>
<reference evidence="9" key="1">
    <citation type="journal article" date="2014" name="Int. J. Syst. Evol. Microbiol.">
        <title>Complete genome sequence of Corynebacterium casei LMG S-19264T (=DSM 44701T), isolated from a smear-ripened cheese.</title>
        <authorList>
            <consortium name="US DOE Joint Genome Institute (JGI-PGF)"/>
            <person name="Walter F."/>
            <person name="Albersmeier A."/>
            <person name="Kalinowski J."/>
            <person name="Ruckert C."/>
        </authorList>
    </citation>
    <scope>NUCLEOTIDE SEQUENCE</scope>
    <source>
        <strain evidence="9">JCM 4346</strain>
    </source>
</reference>
<dbReference type="PANTHER" id="PTHR33908:SF3">
    <property type="entry name" value="UNDECAPRENYL PHOSPHATE-ALPHA-4-AMINO-4-DEOXY-L-ARABINOSE ARABINOSYL TRANSFERASE"/>
    <property type="match status" value="1"/>
</dbReference>
<dbReference type="GO" id="GO:0010041">
    <property type="term" value="P:response to iron(III) ion"/>
    <property type="evidence" value="ECO:0007669"/>
    <property type="project" value="TreeGrafter"/>
</dbReference>
<evidence type="ECO:0000256" key="1">
    <source>
        <dbReference type="ARBA" id="ARBA00004651"/>
    </source>
</evidence>
<feature type="transmembrane region" description="Helical" evidence="8">
    <location>
        <begin position="302"/>
        <end position="321"/>
    </location>
</feature>
<dbReference type="Proteomes" id="UP000658320">
    <property type="component" value="Unassembled WGS sequence"/>
</dbReference>
<evidence type="ECO:0000256" key="7">
    <source>
        <dbReference type="ARBA" id="ARBA00023136"/>
    </source>
</evidence>
<evidence type="ECO:0000256" key="6">
    <source>
        <dbReference type="ARBA" id="ARBA00022989"/>
    </source>
</evidence>
<comment type="caution">
    <text evidence="9">The sequence shown here is derived from an EMBL/GenBank/DDBJ whole genome shotgun (WGS) entry which is preliminary data.</text>
</comment>
<evidence type="ECO:0000256" key="4">
    <source>
        <dbReference type="ARBA" id="ARBA00022679"/>
    </source>
</evidence>
<keyword evidence="4" id="KW-0808">Transferase</keyword>
<keyword evidence="3 9" id="KW-0328">Glycosyltransferase</keyword>
<comment type="subcellular location">
    <subcellularLocation>
        <location evidence="1">Cell membrane</location>
        <topology evidence="1">Multi-pass membrane protein</topology>
    </subcellularLocation>
</comment>
<evidence type="ECO:0000313" key="10">
    <source>
        <dbReference type="Proteomes" id="UP000658320"/>
    </source>
</evidence>
<keyword evidence="2" id="KW-1003">Cell membrane</keyword>
<proteinExistence type="predicted"/>
<dbReference type="GO" id="GO:0009103">
    <property type="term" value="P:lipopolysaccharide biosynthetic process"/>
    <property type="evidence" value="ECO:0007669"/>
    <property type="project" value="UniProtKB-ARBA"/>
</dbReference>
<keyword evidence="10" id="KW-1185">Reference proteome</keyword>
<dbReference type="GO" id="GO:0016763">
    <property type="term" value="F:pentosyltransferase activity"/>
    <property type="evidence" value="ECO:0007669"/>
    <property type="project" value="TreeGrafter"/>
</dbReference>
<feature type="transmembrane region" description="Helical" evidence="8">
    <location>
        <begin position="202"/>
        <end position="222"/>
    </location>
</feature>
<protein>
    <submittedName>
        <fullName evidence="9">Mannosyltransferase</fullName>
    </submittedName>
</protein>
<feature type="transmembrane region" description="Helical" evidence="8">
    <location>
        <begin position="255"/>
        <end position="282"/>
    </location>
</feature>
<keyword evidence="5 8" id="KW-0812">Transmembrane</keyword>
<organism evidence="9 10">
    <name type="scientific">Streptomyces aurantiogriseus</name>
    <dbReference type="NCBI Taxonomy" id="66870"/>
    <lineage>
        <taxon>Bacteria</taxon>
        <taxon>Bacillati</taxon>
        <taxon>Actinomycetota</taxon>
        <taxon>Actinomycetes</taxon>
        <taxon>Kitasatosporales</taxon>
        <taxon>Streptomycetaceae</taxon>
        <taxon>Streptomyces</taxon>
    </lineage>
</organism>
<reference evidence="9" key="2">
    <citation type="submission" date="2020-09" db="EMBL/GenBank/DDBJ databases">
        <authorList>
            <person name="Sun Q."/>
            <person name="Ohkuma M."/>
        </authorList>
    </citation>
    <scope>NUCLEOTIDE SEQUENCE</scope>
    <source>
        <strain evidence="9">JCM 4346</strain>
    </source>
</reference>
<feature type="transmembrane region" description="Helical" evidence="8">
    <location>
        <begin position="333"/>
        <end position="352"/>
    </location>
</feature>
<accession>A0A918FM07</accession>
<evidence type="ECO:0000256" key="8">
    <source>
        <dbReference type="SAM" id="Phobius"/>
    </source>
</evidence>
<sequence length="507" mass="54161">MAVAVPAAVMLVVGLWGVNRGGMWRDEGVTFQVARRTVPEIWRLLHGVDAVHGLYYFLMHAVLAVRPGEIALRLPSVLAAAATAGLVAALGVRLCRPRVGLWAGLLYAVNPLAGHYAQEGRSYALVAAGAAGATLLMVRLVDGPAGPAGPAGRAERAGSVGRGWWLYGGVVAVTCLLHELAVLVLCAHAVTLALLRVPRAVWWQWGHAAGAVGAVVLPLVLVSRNQSAQVGWLPVPDWESVERLLRGFAAGPRGVVFWGCVVLMAVGFLAGRAAAFAAPLMLVPPGILMLLSQVRPLYHDRYVLYALAGAPLLIAAGADRLARIAGRRSRSRAVAVAGVLAVSLVFLHVLPLHRHYRTPAHRPDNLASVSALAARQVRPGDPVLFLPSLGRRAALAYPKGFQGVRDLALEVPGARSGTLYGREVGPGELRRRLAAVNRVWVVAAPYALGTRWYPRDLTERVKLVAVEEWFVPASESVRDGVTLRLYVRRPATGSPAVPEPPRRPVPR</sequence>
<evidence type="ECO:0000256" key="2">
    <source>
        <dbReference type="ARBA" id="ARBA00022475"/>
    </source>
</evidence>
<dbReference type="AlphaFoldDB" id="A0A918FM07"/>
<dbReference type="EMBL" id="BMSX01000029">
    <property type="protein sequence ID" value="GGR53612.1"/>
    <property type="molecule type" value="Genomic_DNA"/>
</dbReference>
<dbReference type="GO" id="GO:0005886">
    <property type="term" value="C:plasma membrane"/>
    <property type="evidence" value="ECO:0007669"/>
    <property type="project" value="UniProtKB-SubCell"/>
</dbReference>
<keyword evidence="6 8" id="KW-1133">Transmembrane helix</keyword>
<feature type="transmembrane region" description="Helical" evidence="8">
    <location>
        <begin position="70"/>
        <end position="92"/>
    </location>
</feature>
<dbReference type="PANTHER" id="PTHR33908">
    <property type="entry name" value="MANNOSYLTRANSFERASE YKCB-RELATED"/>
    <property type="match status" value="1"/>
</dbReference>
<gene>
    <name evidence="9" type="ORF">GCM10010251_83260</name>
</gene>
<evidence type="ECO:0000313" key="9">
    <source>
        <dbReference type="EMBL" id="GGR53612.1"/>
    </source>
</evidence>
<name>A0A918FM07_9ACTN</name>
<evidence type="ECO:0000256" key="5">
    <source>
        <dbReference type="ARBA" id="ARBA00022692"/>
    </source>
</evidence>
<feature type="transmembrane region" description="Helical" evidence="8">
    <location>
        <begin position="163"/>
        <end position="190"/>
    </location>
</feature>